<dbReference type="Proteomes" id="UP000249390">
    <property type="component" value="Unassembled WGS sequence"/>
</dbReference>
<dbReference type="SUPFAM" id="SSF53098">
    <property type="entry name" value="Ribonuclease H-like"/>
    <property type="match status" value="1"/>
</dbReference>
<dbReference type="InterPro" id="IPR008906">
    <property type="entry name" value="HATC_C_dom"/>
</dbReference>
<dbReference type="PANTHER" id="PTHR23272">
    <property type="entry name" value="BED FINGER-RELATED"/>
    <property type="match status" value="1"/>
</dbReference>
<name>A0A328D9A1_9ASTE</name>
<dbReference type="EMBL" id="NQVE01000170">
    <property type="protein sequence ID" value="RAL42452.1"/>
    <property type="molecule type" value="Genomic_DNA"/>
</dbReference>
<dbReference type="AlphaFoldDB" id="A0A328D9A1"/>
<evidence type="ECO:0000313" key="3">
    <source>
        <dbReference type="Proteomes" id="UP000249390"/>
    </source>
</evidence>
<feature type="domain" description="HAT C-terminal dimerisation" evidence="1">
    <location>
        <begin position="12"/>
        <end position="82"/>
    </location>
</feature>
<proteinExistence type="predicted"/>
<dbReference type="PANTHER" id="PTHR23272:SF161">
    <property type="entry name" value="ZINC FINGER BED DOMAIN-CONTAINING PROTEIN RICESLEEPER 1-LIKE"/>
    <property type="match status" value="1"/>
</dbReference>
<reference evidence="2 3" key="1">
    <citation type="submission" date="2018-06" db="EMBL/GenBank/DDBJ databases">
        <title>The Genome of Cuscuta australis (Dodder) Provides Insight into the Evolution of Plant Parasitism.</title>
        <authorList>
            <person name="Liu H."/>
        </authorList>
    </citation>
    <scope>NUCLEOTIDE SEQUENCE [LARGE SCALE GENOMIC DNA]</scope>
    <source>
        <strain evidence="3">cv. Yunnan</strain>
        <tissue evidence="2">Vines</tissue>
    </source>
</reference>
<accession>A0A328D9A1</accession>
<dbReference type="Pfam" id="PF05699">
    <property type="entry name" value="Dimer_Tnp_hAT"/>
    <property type="match status" value="1"/>
</dbReference>
<gene>
    <name evidence="2" type="ORF">DM860_016739</name>
</gene>
<keyword evidence="3" id="KW-1185">Reference proteome</keyword>
<dbReference type="GO" id="GO:0046983">
    <property type="term" value="F:protein dimerization activity"/>
    <property type="evidence" value="ECO:0007669"/>
    <property type="project" value="InterPro"/>
</dbReference>
<comment type="caution">
    <text evidence="2">The sequence shown here is derived from an EMBL/GenBank/DDBJ whole genome shotgun (WGS) entry which is preliminary data.</text>
</comment>
<protein>
    <recommendedName>
        <fullName evidence="1">HAT C-terminal dimerisation domain-containing protein</fullName>
    </recommendedName>
</protein>
<sequence length="113" mass="12951">MQGVPCDYDDNDNIDFDVLEWWKQNEHMFPSLGMLARQLLSVPVSTVAVEPEFSSNVNILTDYRSCLSIESLEALVCNRDWLLARRRAQESGYDINDEYYMNVTTDGSSSSEE</sequence>
<evidence type="ECO:0000259" key="1">
    <source>
        <dbReference type="Pfam" id="PF05699"/>
    </source>
</evidence>
<evidence type="ECO:0000313" key="2">
    <source>
        <dbReference type="EMBL" id="RAL42452.1"/>
    </source>
</evidence>
<organism evidence="2 3">
    <name type="scientific">Cuscuta australis</name>
    <dbReference type="NCBI Taxonomy" id="267555"/>
    <lineage>
        <taxon>Eukaryota</taxon>
        <taxon>Viridiplantae</taxon>
        <taxon>Streptophyta</taxon>
        <taxon>Embryophyta</taxon>
        <taxon>Tracheophyta</taxon>
        <taxon>Spermatophyta</taxon>
        <taxon>Magnoliopsida</taxon>
        <taxon>eudicotyledons</taxon>
        <taxon>Gunneridae</taxon>
        <taxon>Pentapetalae</taxon>
        <taxon>asterids</taxon>
        <taxon>lamiids</taxon>
        <taxon>Solanales</taxon>
        <taxon>Convolvulaceae</taxon>
        <taxon>Cuscuteae</taxon>
        <taxon>Cuscuta</taxon>
        <taxon>Cuscuta subgen. Grammica</taxon>
        <taxon>Cuscuta sect. Cleistogrammica</taxon>
    </lineage>
</organism>
<dbReference type="InterPro" id="IPR012337">
    <property type="entry name" value="RNaseH-like_sf"/>
</dbReference>